<evidence type="ECO:0000256" key="2">
    <source>
        <dbReference type="ARBA" id="ARBA00022553"/>
    </source>
</evidence>
<reference evidence="8" key="1">
    <citation type="submission" date="2025-08" db="UniProtKB">
        <authorList>
            <consortium name="RefSeq"/>
        </authorList>
    </citation>
    <scope>IDENTIFICATION</scope>
</reference>
<keyword evidence="2" id="KW-0597">Phosphoprotein</keyword>
<evidence type="ECO:0000256" key="5">
    <source>
        <dbReference type="SAM" id="MobiDB-lite"/>
    </source>
</evidence>
<dbReference type="GeneID" id="106805547"/>
<feature type="non-terminal residue" evidence="8">
    <location>
        <position position="210"/>
    </location>
</feature>
<keyword evidence="4" id="KW-0539">Nucleus</keyword>
<accession>A0ABM1DRV0</accession>
<evidence type="ECO:0000256" key="4">
    <source>
        <dbReference type="ARBA" id="ARBA00023242"/>
    </source>
</evidence>
<comment type="subcellular location">
    <subcellularLocation>
        <location evidence="1">Nucleus</location>
    </subcellularLocation>
</comment>
<evidence type="ECO:0000259" key="6">
    <source>
        <dbReference type="PROSITE" id="PS52014"/>
    </source>
</evidence>
<organism evidence="7 8">
    <name type="scientific">Priapulus caudatus</name>
    <name type="common">Priapulid worm</name>
    <dbReference type="NCBI Taxonomy" id="37621"/>
    <lineage>
        <taxon>Eukaryota</taxon>
        <taxon>Metazoa</taxon>
        <taxon>Ecdysozoa</taxon>
        <taxon>Scalidophora</taxon>
        <taxon>Priapulida</taxon>
        <taxon>Priapulimorpha</taxon>
        <taxon>Priapulimorphida</taxon>
        <taxon>Priapulidae</taxon>
        <taxon>Priapulus</taxon>
    </lineage>
</organism>
<evidence type="ECO:0000256" key="1">
    <source>
        <dbReference type="ARBA" id="ARBA00004123"/>
    </source>
</evidence>
<evidence type="ECO:0000256" key="3">
    <source>
        <dbReference type="ARBA" id="ARBA00022853"/>
    </source>
</evidence>
<keyword evidence="7" id="KW-1185">Reference proteome</keyword>
<feature type="domain" description="SAMD1-like winged helix (WH)" evidence="6">
    <location>
        <begin position="1"/>
        <end position="74"/>
    </location>
</feature>
<gene>
    <name evidence="8" type="primary">LOC106805547</name>
</gene>
<dbReference type="Pfam" id="PF21524">
    <property type="entry name" value="SAMD1_WH"/>
    <property type="match status" value="1"/>
</dbReference>
<feature type="region of interest" description="Disordered" evidence="5">
    <location>
        <begin position="151"/>
        <end position="210"/>
    </location>
</feature>
<feature type="compositionally biased region" description="Basic residues" evidence="5">
    <location>
        <begin position="167"/>
        <end position="176"/>
    </location>
</feature>
<dbReference type="PROSITE" id="PS52014">
    <property type="entry name" value="SAMD1_WH"/>
    <property type="match status" value="1"/>
</dbReference>
<feature type="compositionally biased region" description="Gly residues" evidence="5">
    <location>
        <begin position="177"/>
        <end position="194"/>
    </location>
</feature>
<protein>
    <submittedName>
        <fullName evidence="8">Uncharacterized protein LOC106805547</fullName>
    </submittedName>
</protein>
<sequence length="210" mass="22562">MADAKYRDLILDTIDQLRKRKARPDLERISHMLDRRHGVSASEVETDLEKLVDGEIVIKVDYKGSTSYRNAAKWRRSHLGGHVLNSSDTSLFIGNIIATLCGDSGDREQGVSIHDVEKYVGTEKPDSDLCTKGRLLVALQREVDVGALKRLPNGNYARGNPADVKKASKLHGKGLGHGKAGGPGQGKSSGGPGKAGSTPGRKAGQTAKRK</sequence>
<evidence type="ECO:0000313" key="7">
    <source>
        <dbReference type="Proteomes" id="UP000695022"/>
    </source>
</evidence>
<proteinExistence type="predicted"/>
<keyword evidence="3" id="KW-0156">Chromatin regulator</keyword>
<dbReference type="InterPro" id="IPR048589">
    <property type="entry name" value="SAMD1-like_WH"/>
</dbReference>
<name>A0ABM1DRV0_PRICU</name>
<dbReference type="RefSeq" id="XP_014662671.1">
    <property type="nucleotide sequence ID" value="XM_014807185.1"/>
</dbReference>
<evidence type="ECO:0000313" key="8">
    <source>
        <dbReference type="RefSeq" id="XP_014662671.1"/>
    </source>
</evidence>
<dbReference type="Proteomes" id="UP000695022">
    <property type="component" value="Unplaced"/>
</dbReference>